<dbReference type="GO" id="GO:0008270">
    <property type="term" value="F:zinc ion binding"/>
    <property type="evidence" value="ECO:0007669"/>
    <property type="project" value="UniProtKB-KW"/>
</dbReference>
<protein>
    <recommendedName>
        <fullName evidence="3">CCHC-type domain-containing protein</fullName>
    </recommendedName>
</protein>
<organism evidence="4 5">
    <name type="scientific">Lithocarpus litseifolius</name>
    <dbReference type="NCBI Taxonomy" id="425828"/>
    <lineage>
        <taxon>Eukaryota</taxon>
        <taxon>Viridiplantae</taxon>
        <taxon>Streptophyta</taxon>
        <taxon>Embryophyta</taxon>
        <taxon>Tracheophyta</taxon>
        <taxon>Spermatophyta</taxon>
        <taxon>Magnoliopsida</taxon>
        <taxon>eudicotyledons</taxon>
        <taxon>Gunneridae</taxon>
        <taxon>Pentapetalae</taxon>
        <taxon>rosids</taxon>
        <taxon>fabids</taxon>
        <taxon>Fagales</taxon>
        <taxon>Fagaceae</taxon>
        <taxon>Lithocarpus</taxon>
    </lineage>
</organism>
<evidence type="ECO:0000256" key="2">
    <source>
        <dbReference type="SAM" id="MobiDB-lite"/>
    </source>
</evidence>
<feature type="compositionally biased region" description="Polar residues" evidence="2">
    <location>
        <begin position="205"/>
        <end position="219"/>
    </location>
</feature>
<evidence type="ECO:0000256" key="1">
    <source>
        <dbReference type="PROSITE-ProRule" id="PRU00047"/>
    </source>
</evidence>
<feature type="region of interest" description="Disordered" evidence="2">
    <location>
        <begin position="284"/>
        <end position="358"/>
    </location>
</feature>
<dbReference type="PANTHER" id="PTHR31286">
    <property type="entry name" value="GLYCINE-RICH CELL WALL STRUCTURAL PROTEIN 1.8-LIKE"/>
    <property type="match status" value="1"/>
</dbReference>
<name>A0AAW2BCT3_9ROSI</name>
<dbReference type="Proteomes" id="UP001459277">
    <property type="component" value="Unassembled WGS sequence"/>
</dbReference>
<evidence type="ECO:0000313" key="5">
    <source>
        <dbReference type="Proteomes" id="UP001459277"/>
    </source>
</evidence>
<keyword evidence="5" id="KW-1185">Reference proteome</keyword>
<evidence type="ECO:0000259" key="3">
    <source>
        <dbReference type="PROSITE" id="PS50158"/>
    </source>
</evidence>
<dbReference type="InterPro" id="IPR025836">
    <property type="entry name" value="Zn_knuckle_CX2CX4HX4C"/>
</dbReference>
<dbReference type="PROSITE" id="PS50158">
    <property type="entry name" value="ZF_CCHC"/>
    <property type="match status" value="1"/>
</dbReference>
<dbReference type="InterPro" id="IPR025558">
    <property type="entry name" value="DUF4283"/>
</dbReference>
<evidence type="ECO:0000313" key="4">
    <source>
        <dbReference type="EMBL" id="KAK9983825.1"/>
    </source>
</evidence>
<comment type="caution">
    <text evidence="4">The sequence shown here is derived from an EMBL/GenBank/DDBJ whole genome shotgun (WGS) entry which is preliminary data.</text>
</comment>
<dbReference type="InterPro" id="IPR001878">
    <property type="entry name" value="Znf_CCHC"/>
</dbReference>
<feature type="region of interest" description="Disordered" evidence="2">
    <location>
        <begin position="405"/>
        <end position="447"/>
    </location>
</feature>
<feature type="compositionally biased region" description="Polar residues" evidence="2">
    <location>
        <begin position="426"/>
        <end position="447"/>
    </location>
</feature>
<dbReference type="Pfam" id="PF14392">
    <property type="entry name" value="zf-CCHC_4"/>
    <property type="match status" value="1"/>
</dbReference>
<dbReference type="EMBL" id="JAZDWU010000012">
    <property type="protein sequence ID" value="KAK9983825.1"/>
    <property type="molecule type" value="Genomic_DNA"/>
</dbReference>
<reference evidence="4 5" key="1">
    <citation type="submission" date="2024-01" db="EMBL/GenBank/DDBJ databases">
        <title>A telomere-to-telomere, gap-free genome of sweet tea (Lithocarpus litseifolius).</title>
        <authorList>
            <person name="Zhou J."/>
        </authorList>
    </citation>
    <scope>NUCLEOTIDE SEQUENCE [LARGE SCALE GENOMIC DNA]</scope>
    <source>
        <strain evidence="4">Zhou-2022a</strain>
        <tissue evidence="4">Leaf</tissue>
    </source>
</reference>
<feature type="domain" description="CCHC-type" evidence="3">
    <location>
        <begin position="142"/>
        <end position="155"/>
    </location>
</feature>
<dbReference type="PANTHER" id="PTHR31286:SF167">
    <property type="entry name" value="OS09G0268800 PROTEIN"/>
    <property type="match status" value="1"/>
</dbReference>
<accession>A0AAW2BCT3</accession>
<dbReference type="GO" id="GO:0003676">
    <property type="term" value="F:nucleic acid binding"/>
    <property type="evidence" value="ECO:0007669"/>
    <property type="project" value="InterPro"/>
</dbReference>
<keyword evidence="1" id="KW-0479">Metal-binding</keyword>
<dbReference type="AlphaFoldDB" id="A0AAW2BCT3"/>
<keyword evidence="1" id="KW-0863">Zinc-finger</keyword>
<proteinExistence type="predicted"/>
<feature type="region of interest" description="Disordered" evidence="2">
    <location>
        <begin position="202"/>
        <end position="228"/>
    </location>
</feature>
<sequence length="447" mass="49988">MTTSTSTGTTFSTGSYGEGLAWKPTLGLEVKRLNKDTFLFSFQHEADLQKAFQRRPWSIRGGHLILKKWRPELSWHEVSFATSTFWVQVHGLPALWQSSDNLRKIGSKVGSVLEIEFAGSGGEVWRRFSRIQVEYEKLAEVCYNCGTIGHEDKHCSASCFRLQNPQGNNFKAAGQWLRADNDEVPCGIYNKPQLNAIAGNLPVSPKSTDSLEPATPSNYERTRPTKPTNAPLVKVQSAEAQSALLLKDNILIQSKNVNVVPPEEGPIEHMATNLSGEIEHTMYKEQSRISTHSPSPKPQSISPQAHYKLTSKPKTTTQITNPTPDQNIPNSSQTIPKTQSPTFPIPKSSSEADHPLKRKISNEEYAAYAKRLKKTIEAREPMYFNPETVTLIHRSRLEFFILSKREKKESRPPIVHGEPLKPRARSSFQSPSTTMDSPSSNHISTSS</sequence>
<gene>
    <name evidence="4" type="ORF">SO802_033350</name>
</gene>
<keyword evidence="1" id="KW-0862">Zinc</keyword>
<dbReference type="InterPro" id="IPR040256">
    <property type="entry name" value="At4g02000-like"/>
</dbReference>
<dbReference type="Pfam" id="PF14111">
    <property type="entry name" value="DUF4283"/>
    <property type="match status" value="1"/>
</dbReference>
<feature type="compositionally biased region" description="Polar residues" evidence="2">
    <location>
        <begin position="312"/>
        <end position="342"/>
    </location>
</feature>